<accession>A0AAD6HQV6</accession>
<sequence length="334" mass="35522">MTTNSMKALQLTRVAENTPPSFAKTTIPLPSLEPGYALVKIKYASIQPSDRMNAKGGFLYTTYPRVPGRDYSGIVIDIADETGELKSWIGKSVYGTSGPTLGFSVDGTHAQYCLIPINALVEKPEPLSHIQAATVGVPFTTALLCLRRAQVTENDVVLVLGSNGAVGSAAVQMAKAMGAKQVLSAARSKNSNPDIVLAAEDIASLLKDRVSDLTNGHGVDVVIDTVGDLALMSGALKQLANGGRYAWIAAPRGGADTTISLDIFQAYRKGISLLGCNSITPSLQEMADQLRFMSNWIDQGLLKAQNETEFAKVKLDDAINGGYEKTGKVVIDME</sequence>
<keyword evidence="3" id="KW-1185">Reference proteome</keyword>
<reference evidence="2" key="2">
    <citation type="submission" date="2023-01" db="EMBL/GenBank/DDBJ databases">
        <authorList>
            <person name="Petersen C."/>
        </authorList>
    </citation>
    <scope>NUCLEOTIDE SEQUENCE</scope>
    <source>
        <strain evidence="2">IBT 17514</strain>
    </source>
</reference>
<reference evidence="2" key="1">
    <citation type="journal article" date="2023" name="IMA Fungus">
        <title>Comparative genomic study of the Penicillium genus elucidates a diverse pangenome and 15 lateral gene transfer events.</title>
        <authorList>
            <person name="Petersen C."/>
            <person name="Sorensen T."/>
            <person name="Nielsen M.R."/>
            <person name="Sondergaard T.E."/>
            <person name="Sorensen J.L."/>
            <person name="Fitzpatrick D.A."/>
            <person name="Frisvad J.C."/>
            <person name="Nielsen K.L."/>
        </authorList>
    </citation>
    <scope>NUCLEOTIDE SEQUENCE</scope>
    <source>
        <strain evidence="2">IBT 17514</strain>
    </source>
</reference>
<dbReference type="InterPro" id="IPR052585">
    <property type="entry name" value="Lipid_raft_assoc_Zn_ADH"/>
</dbReference>
<protein>
    <recommendedName>
        <fullName evidence="1">Enoyl reductase (ER) domain-containing protein</fullName>
    </recommendedName>
</protein>
<dbReference type="InterPro" id="IPR011032">
    <property type="entry name" value="GroES-like_sf"/>
</dbReference>
<evidence type="ECO:0000259" key="1">
    <source>
        <dbReference type="SMART" id="SM00829"/>
    </source>
</evidence>
<dbReference type="InterPro" id="IPR036291">
    <property type="entry name" value="NAD(P)-bd_dom_sf"/>
</dbReference>
<dbReference type="InterPro" id="IPR013154">
    <property type="entry name" value="ADH-like_N"/>
</dbReference>
<dbReference type="Proteomes" id="UP001215712">
    <property type="component" value="Unassembled WGS sequence"/>
</dbReference>
<dbReference type="Pfam" id="PF00107">
    <property type="entry name" value="ADH_zinc_N"/>
    <property type="match status" value="1"/>
</dbReference>
<evidence type="ECO:0000313" key="3">
    <source>
        <dbReference type="Proteomes" id="UP001215712"/>
    </source>
</evidence>
<dbReference type="SUPFAM" id="SSF51735">
    <property type="entry name" value="NAD(P)-binding Rossmann-fold domains"/>
    <property type="match status" value="1"/>
</dbReference>
<feature type="domain" description="Enoyl reductase (ER)" evidence="1">
    <location>
        <begin position="17"/>
        <end position="331"/>
    </location>
</feature>
<dbReference type="PANTHER" id="PTHR43482:SF1">
    <property type="entry name" value="PROTEIN AST1-RELATED"/>
    <property type="match status" value="1"/>
</dbReference>
<dbReference type="InterPro" id="IPR013149">
    <property type="entry name" value="ADH-like_C"/>
</dbReference>
<evidence type="ECO:0000313" key="2">
    <source>
        <dbReference type="EMBL" id="KAJ5732583.1"/>
    </source>
</evidence>
<organism evidence="2 3">
    <name type="scientific">Penicillium malachiteum</name>
    <dbReference type="NCBI Taxonomy" id="1324776"/>
    <lineage>
        <taxon>Eukaryota</taxon>
        <taxon>Fungi</taxon>
        <taxon>Dikarya</taxon>
        <taxon>Ascomycota</taxon>
        <taxon>Pezizomycotina</taxon>
        <taxon>Eurotiomycetes</taxon>
        <taxon>Eurotiomycetidae</taxon>
        <taxon>Eurotiales</taxon>
        <taxon>Aspergillaceae</taxon>
        <taxon>Penicillium</taxon>
    </lineage>
</organism>
<dbReference type="Gene3D" id="3.90.180.10">
    <property type="entry name" value="Medium-chain alcohol dehydrogenases, catalytic domain"/>
    <property type="match status" value="1"/>
</dbReference>
<dbReference type="Pfam" id="PF08240">
    <property type="entry name" value="ADH_N"/>
    <property type="match status" value="1"/>
</dbReference>
<dbReference type="GO" id="GO:0016491">
    <property type="term" value="F:oxidoreductase activity"/>
    <property type="evidence" value="ECO:0007669"/>
    <property type="project" value="InterPro"/>
</dbReference>
<dbReference type="CDD" id="cd05188">
    <property type="entry name" value="MDR"/>
    <property type="match status" value="1"/>
</dbReference>
<proteinExistence type="predicted"/>
<dbReference type="Gene3D" id="3.40.50.720">
    <property type="entry name" value="NAD(P)-binding Rossmann-like Domain"/>
    <property type="match status" value="1"/>
</dbReference>
<gene>
    <name evidence="2" type="ORF">N7493_004064</name>
</gene>
<dbReference type="InterPro" id="IPR020843">
    <property type="entry name" value="ER"/>
</dbReference>
<dbReference type="SMART" id="SM00829">
    <property type="entry name" value="PKS_ER"/>
    <property type="match status" value="1"/>
</dbReference>
<comment type="caution">
    <text evidence="2">The sequence shown here is derived from an EMBL/GenBank/DDBJ whole genome shotgun (WGS) entry which is preliminary data.</text>
</comment>
<dbReference type="SUPFAM" id="SSF50129">
    <property type="entry name" value="GroES-like"/>
    <property type="match status" value="1"/>
</dbReference>
<dbReference type="PANTHER" id="PTHR43482">
    <property type="entry name" value="PROTEIN AST1-RELATED"/>
    <property type="match status" value="1"/>
</dbReference>
<name>A0AAD6HQV6_9EURO</name>
<dbReference type="AlphaFoldDB" id="A0AAD6HQV6"/>
<dbReference type="EMBL" id="JAQJAN010000004">
    <property type="protein sequence ID" value="KAJ5732583.1"/>
    <property type="molecule type" value="Genomic_DNA"/>
</dbReference>